<gene>
    <name evidence="2" type="ORF">GCM10023205_58970</name>
</gene>
<feature type="domain" description="Carboxymuconolactone decarboxylase-like" evidence="1">
    <location>
        <begin position="17"/>
        <end position="97"/>
    </location>
</feature>
<dbReference type="Gene3D" id="1.20.1290.10">
    <property type="entry name" value="AhpD-like"/>
    <property type="match status" value="1"/>
</dbReference>
<proteinExistence type="predicted"/>
<dbReference type="PANTHER" id="PTHR34846">
    <property type="entry name" value="4-CARBOXYMUCONOLACTONE DECARBOXYLASE FAMILY PROTEIN (AFU_ORTHOLOGUE AFUA_6G11590)"/>
    <property type="match status" value="1"/>
</dbReference>
<name>A0ABP9HXV4_9ACTN</name>
<dbReference type="SUPFAM" id="SSF69118">
    <property type="entry name" value="AhpD-like"/>
    <property type="match status" value="1"/>
</dbReference>
<dbReference type="Pfam" id="PF02627">
    <property type="entry name" value="CMD"/>
    <property type="match status" value="1"/>
</dbReference>
<organism evidence="2 3">
    <name type="scientific">Yinghuangia aomiensis</name>
    <dbReference type="NCBI Taxonomy" id="676205"/>
    <lineage>
        <taxon>Bacteria</taxon>
        <taxon>Bacillati</taxon>
        <taxon>Actinomycetota</taxon>
        <taxon>Actinomycetes</taxon>
        <taxon>Kitasatosporales</taxon>
        <taxon>Streptomycetaceae</taxon>
        <taxon>Yinghuangia</taxon>
    </lineage>
</organism>
<protein>
    <submittedName>
        <fullName evidence="2">Carboxymuconolactone decarboxylase family protein</fullName>
    </submittedName>
</protein>
<dbReference type="InterPro" id="IPR004675">
    <property type="entry name" value="AhpD_core"/>
</dbReference>
<reference evidence="3" key="1">
    <citation type="journal article" date="2019" name="Int. J. Syst. Evol. Microbiol.">
        <title>The Global Catalogue of Microorganisms (GCM) 10K type strain sequencing project: providing services to taxonomists for standard genome sequencing and annotation.</title>
        <authorList>
            <consortium name="The Broad Institute Genomics Platform"/>
            <consortium name="The Broad Institute Genome Sequencing Center for Infectious Disease"/>
            <person name="Wu L."/>
            <person name="Ma J."/>
        </authorList>
    </citation>
    <scope>NUCLEOTIDE SEQUENCE [LARGE SCALE GENOMIC DNA]</scope>
    <source>
        <strain evidence="3">JCM 17986</strain>
    </source>
</reference>
<dbReference type="InterPro" id="IPR029032">
    <property type="entry name" value="AhpD-like"/>
</dbReference>
<sequence length="150" mass="16253">MTAVQIPQRLDFPTVAPKVFKAVLALDAASRDGLDPVVRELVQLRASLLNRCAYCLDYHTNDARKAGETEDRLLQLAAWHDASAFTARERAALALADAVTLLPGGIPDDVFDTAAAHFDERELAQLIAMAATANVWNRINVACRTIPGNA</sequence>
<evidence type="ECO:0000259" key="1">
    <source>
        <dbReference type="Pfam" id="PF02627"/>
    </source>
</evidence>
<dbReference type="RefSeq" id="WP_345678770.1">
    <property type="nucleotide sequence ID" value="NZ_BAABHS010000024.1"/>
</dbReference>
<dbReference type="InterPro" id="IPR003779">
    <property type="entry name" value="CMD-like"/>
</dbReference>
<comment type="caution">
    <text evidence="2">The sequence shown here is derived from an EMBL/GenBank/DDBJ whole genome shotgun (WGS) entry which is preliminary data.</text>
</comment>
<accession>A0ABP9HXV4</accession>
<keyword evidence="3" id="KW-1185">Reference proteome</keyword>
<dbReference type="EMBL" id="BAABHS010000024">
    <property type="protein sequence ID" value="GAA4981840.1"/>
    <property type="molecule type" value="Genomic_DNA"/>
</dbReference>
<evidence type="ECO:0000313" key="2">
    <source>
        <dbReference type="EMBL" id="GAA4981840.1"/>
    </source>
</evidence>
<dbReference type="NCBIfam" id="TIGR00778">
    <property type="entry name" value="ahpD_dom"/>
    <property type="match status" value="1"/>
</dbReference>
<dbReference type="Proteomes" id="UP001500466">
    <property type="component" value="Unassembled WGS sequence"/>
</dbReference>
<dbReference type="PANTHER" id="PTHR34846:SF10">
    <property type="entry name" value="CYTOPLASMIC PROTEIN"/>
    <property type="match status" value="1"/>
</dbReference>
<evidence type="ECO:0000313" key="3">
    <source>
        <dbReference type="Proteomes" id="UP001500466"/>
    </source>
</evidence>